<organism evidence="8 9">
    <name type="scientific">Aspergillus clavatus (strain ATCC 1007 / CBS 513.65 / DSM 816 / NCTC 3887 / NRRL 1 / QM 1276 / 107)</name>
    <dbReference type="NCBI Taxonomy" id="344612"/>
    <lineage>
        <taxon>Eukaryota</taxon>
        <taxon>Fungi</taxon>
        <taxon>Dikarya</taxon>
        <taxon>Ascomycota</taxon>
        <taxon>Pezizomycotina</taxon>
        <taxon>Eurotiomycetes</taxon>
        <taxon>Eurotiomycetidae</taxon>
        <taxon>Eurotiales</taxon>
        <taxon>Aspergillaceae</taxon>
        <taxon>Aspergillus</taxon>
        <taxon>Aspergillus subgen. Fumigati</taxon>
    </lineage>
</organism>
<dbReference type="GeneID" id="4706613"/>
<evidence type="ECO:0000256" key="3">
    <source>
        <dbReference type="ARBA" id="ARBA00022692"/>
    </source>
</evidence>
<feature type="region of interest" description="Disordered" evidence="6">
    <location>
        <begin position="83"/>
        <end position="119"/>
    </location>
</feature>
<comment type="subcellular location">
    <subcellularLocation>
        <location evidence="1">Cell membrane</location>
        <topology evidence="1">Multi-pass membrane protein</topology>
    </subcellularLocation>
</comment>
<evidence type="ECO:0000256" key="2">
    <source>
        <dbReference type="ARBA" id="ARBA00022475"/>
    </source>
</evidence>
<feature type="compositionally biased region" description="Polar residues" evidence="6">
    <location>
        <begin position="45"/>
        <end position="54"/>
    </location>
</feature>
<sequence length="491" mass="54708">MNLPLAEQPVVQRHPGRKNAKAEKRSKPPAQANSPPKKTLLLSEISENLTSQFGHSKHGDNASSASFSSDSSRTLHYNFLGDESQPYKRSMDTSHPSHPALFPSDQSAPRSPSQARRKNHATVLTLEDIAAVGAIEKLVTQYGRVSHMGVLDPNYNLFVNKTRTAALSFKVHNKVALVMGDPLCKPDLFTEVLKEFKEYRKKFRWGVAFIGASEVFAAYAKQHKWTTLQFGTERVLNPMTNDVLNERSGKRIIVQCKQLLNPHKGNISLGVYVPSSGEDLDLQKELAGVYDSWREERNHAVGAKAFITVYDPFSMPGMMTYVYTRGPDGVANGFAALRRLGPNNGYHIDPCVAAPGAPRGITDLLIFAAMALLHPMGVSYLSLGFEPLESLADITRMPLPIEQITRAIYKRTFKQMLFKGKQAHHDKFKPDGSQGSPLYTLFPTGAPSFRQWVAVSHMSNISIRRLFFPRTGRKSRTTKQETACDQNKKPQ</sequence>
<name>A1CAL6_ASPCL</name>
<keyword evidence="2" id="KW-1003">Cell membrane</keyword>
<feature type="domain" description="Phosphatidylglycerol lysyltransferase C-terminal" evidence="7">
    <location>
        <begin position="144"/>
        <end position="431"/>
    </location>
</feature>
<protein>
    <recommendedName>
        <fullName evidence="7">Phosphatidylglycerol lysyltransferase C-terminal domain-containing protein</fullName>
    </recommendedName>
</protein>
<dbReference type="Proteomes" id="UP000006701">
    <property type="component" value="Unassembled WGS sequence"/>
</dbReference>
<gene>
    <name evidence="8" type="ORF">ACLA_012120</name>
</gene>
<dbReference type="HOGENOM" id="CLU_032338_1_1_1"/>
<dbReference type="GO" id="GO:0005886">
    <property type="term" value="C:plasma membrane"/>
    <property type="evidence" value="ECO:0007669"/>
    <property type="project" value="UniProtKB-SubCell"/>
</dbReference>
<dbReference type="STRING" id="344612.A1CAL6"/>
<evidence type="ECO:0000256" key="4">
    <source>
        <dbReference type="ARBA" id="ARBA00022989"/>
    </source>
</evidence>
<feature type="compositionally biased region" description="Polar residues" evidence="6">
    <location>
        <begin position="104"/>
        <end position="114"/>
    </location>
</feature>
<dbReference type="GO" id="GO:0055091">
    <property type="term" value="P:phospholipid homeostasis"/>
    <property type="evidence" value="ECO:0007669"/>
    <property type="project" value="TreeGrafter"/>
</dbReference>
<dbReference type="OMA" id="LDPCIAS"/>
<evidence type="ECO:0000256" key="5">
    <source>
        <dbReference type="ARBA" id="ARBA00023136"/>
    </source>
</evidence>
<keyword evidence="5" id="KW-0472">Membrane</keyword>
<dbReference type="RefSeq" id="XP_001274210.1">
    <property type="nucleotide sequence ID" value="XM_001274209.1"/>
</dbReference>
<evidence type="ECO:0000256" key="6">
    <source>
        <dbReference type="SAM" id="MobiDB-lite"/>
    </source>
</evidence>
<dbReference type="EMBL" id="DS027049">
    <property type="protein sequence ID" value="EAW12784.1"/>
    <property type="molecule type" value="Genomic_DNA"/>
</dbReference>
<dbReference type="InterPro" id="IPR051211">
    <property type="entry name" value="PG_lysyltransferase"/>
</dbReference>
<dbReference type="eggNOG" id="ENOG502S16U">
    <property type="taxonomic scope" value="Eukaryota"/>
</dbReference>
<evidence type="ECO:0000256" key="1">
    <source>
        <dbReference type="ARBA" id="ARBA00004651"/>
    </source>
</evidence>
<feature type="region of interest" description="Disordered" evidence="6">
    <location>
        <begin position="472"/>
        <end position="491"/>
    </location>
</feature>
<dbReference type="VEuPathDB" id="FungiDB:ACLA_012120"/>
<dbReference type="AlphaFoldDB" id="A1CAL6"/>
<dbReference type="KEGG" id="act:ACLA_012120"/>
<reference evidence="8 9" key="1">
    <citation type="journal article" date="2008" name="PLoS Genet.">
        <title>Genomic islands in the pathogenic filamentous fungus Aspergillus fumigatus.</title>
        <authorList>
            <person name="Fedorova N.D."/>
            <person name="Khaldi N."/>
            <person name="Joardar V.S."/>
            <person name="Maiti R."/>
            <person name="Amedeo P."/>
            <person name="Anderson M.J."/>
            <person name="Crabtree J."/>
            <person name="Silva J.C."/>
            <person name="Badger J.H."/>
            <person name="Albarraq A."/>
            <person name="Angiuoli S."/>
            <person name="Bussey H."/>
            <person name="Bowyer P."/>
            <person name="Cotty P.J."/>
            <person name="Dyer P.S."/>
            <person name="Egan A."/>
            <person name="Galens K."/>
            <person name="Fraser-Liggett C.M."/>
            <person name="Haas B.J."/>
            <person name="Inman J.M."/>
            <person name="Kent R."/>
            <person name="Lemieux S."/>
            <person name="Malavazi I."/>
            <person name="Orvis J."/>
            <person name="Roemer T."/>
            <person name="Ronning C.M."/>
            <person name="Sundaram J.P."/>
            <person name="Sutton G."/>
            <person name="Turner G."/>
            <person name="Venter J.C."/>
            <person name="White O.R."/>
            <person name="Whitty B.R."/>
            <person name="Youngman P."/>
            <person name="Wolfe K.H."/>
            <person name="Goldman G.H."/>
            <person name="Wortman J.R."/>
            <person name="Jiang B."/>
            <person name="Denning D.W."/>
            <person name="Nierman W.C."/>
        </authorList>
    </citation>
    <scope>NUCLEOTIDE SEQUENCE [LARGE SCALE GENOMIC DNA]</scope>
    <source>
        <strain evidence="9">ATCC 1007 / CBS 513.65 / DSM 816 / NCTC 3887 / NRRL 1</strain>
    </source>
</reference>
<feature type="region of interest" description="Disordered" evidence="6">
    <location>
        <begin position="1"/>
        <end position="70"/>
    </location>
</feature>
<dbReference type="InterPro" id="IPR024320">
    <property type="entry name" value="LPG_synthase_C"/>
</dbReference>
<dbReference type="PANTHER" id="PTHR34697:SF2">
    <property type="entry name" value="PHOSPHATIDYLGLYCEROL LYSYLTRANSFERASE"/>
    <property type="match status" value="1"/>
</dbReference>
<accession>A1CAL6</accession>
<dbReference type="OrthoDB" id="5421852at2759"/>
<keyword evidence="4" id="KW-1133">Transmembrane helix</keyword>
<dbReference type="Pfam" id="PF09924">
    <property type="entry name" value="LPG_synthase_C"/>
    <property type="match status" value="1"/>
</dbReference>
<evidence type="ECO:0000313" key="9">
    <source>
        <dbReference type="Proteomes" id="UP000006701"/>
    </source>
</evidence>
<keyword evidence="3" id="KW-0812">Transmembrane</keyword>
<evidence type="ECO:0000313" key="8">
    <source>
        <dbReference type="EMBL" id="EAW12784.1"/>
    </source>
</evidence>
<keyword evidence="9" id="KW-1185">Reference proteome</keyword>
<dbReference type="PANTHER" id="PTHR34697">
    <property type="entry name" value="PHOSPHATIDYLGLYCEROL LYSYLTRANSFERASE"/>
    <property type="match status" value="1"/>
</dbReference>
<evidence type="ECO:0000259" key="7">
    <source>
        <dbReference type="Pfam" id="PF09924"/>
    </source>
</evidence>
<proteinExistence type="predicted"/>
<dbReference type="GO" id="GO:0016755">
    <property type="term" value="F:aminoacyltransferase activity"/>
    <property type="evidence" value="ECO:0007669"/>
    <property type="project" value="TreeGrafter"/>
</dbReference>